<accession>A0ABU6V6J3</accession>
<reference evidence="1 2" key="1">
    <citation type="journal article" date="2023" name="Plants (Basel)">
        <title>Bridging the Gap: Combining Genomics and Transcriptomics Approaches to Understand Stylosanthes scabra, an Orphan Legume from the Brazilian Caatinga.</title>
        <authorList>
            <person name="Ferreira-Neto J.R.C."/>
            <person name="da Silva M.D."/>
            <person name="Binneck E."/>
            <person name="de Melo N.F."/>
            <person name="da Silva R.H."/>
            <person name="de Melo A.L.T.M."/>
            <person name="Pandolfi V."/>
            <person name="Bustamante F.O."/>
            <person name="Brasileiro-Vidal A.C."/>
            <person name="Benko-Iseppon A.M."/>
        </authorList>
    </citation>
    <scope>NUCLEOTIDE SEQUENCE [LARGE SCALE GENOMIC DNA]</scope>
    <source>
        <tissue evidence="1">Leaves</tissue>
    </source>
</reference>
<proteinExistence type="predicted"/>
<name>A0ABU6V6J3_9FABA</name>
<organism evidence="1 2">
    <name type="scientific">Stylosanthes scabra</name>
    <dbReference type="NCBI Taxonomy" id="79078"/>
    <lineage>
        <taxon>Eukaryota</taxon>
        <taxon>Viridiplantae</taxon>
        <taxon>Streptophyta</taxon>
        <taxon>Embryophyta</taxon>
        <taxon>Tracheophyta</taxon>
        <taxon>Spermatophyta</taxon>
        <taxon>Magnoliopsida</taxon>
        <taxon>eudicotyledons</taxon>
        <taxon>Gunneridae</taxon>
        <taxon>Pentapetalae</taxon>
        <taxon>rosids</taxon>
        <taxon>fabids</taxon>
        <taxon>Fabales</taxon>
        <taxon>Fabaceae</taxon>
        <taxon>Papilionoideae</taxon>
        <taxon>50 kb inversion clade</taxon>
        <taxon>dalbergioids sensu lato</taxon>
        <taxon>Dalbergieae</taxon>
        <taxon>Pterocarpus clade</taxon>
        <taxon>Stylosanthes</taxon>
    </lineage>
</organism>
<sequence length="100" mass="10754">MISLLLLFFDPCGRMGELILASSANCVSGFDDDKYAPTKVTFVLLDPPLCIAASFSFCVVANSSPLGRAVVAPSVAAAVPARSSSWFSRRLLFEFDGLWM</sequence>
<gene>
    <name evidence="1" type="ORF">PIB30_019924</name>
</gene>
<evidence type="ECO:0000313" key="1">
    <source>
        <dbReference type="EMBL" id="MED6169282.1"/>
    </source>
</evidence>
<dbReference type="EMBL" id="JASCZI010151097">
    <property type="protein sequence ID" value="MED6169282.1"/>
    <property type="molecule type" value="Genomic_DNA"/>
</dbReference>
<dbReference type="Proteomes" id="UP001341840">
    <property type="component" value="Unassembled WGS sequence"/>
</dbReference>
<keyword evidence="2" id="KW-1185">Reference proteome</keyword>
<protein>
    <recommendedName>
        <fullName evidence="3">Secreted protein</fullName>
    </recommendedName>
</protein>
<evidence type="ECO:0008006" key="3">
    <source>
        <dbReference type="Google" id="ProtNLM"/>
    </source>
</evidence>
<evidence type="ECO:0000313" key="2">
    <source>
        <dbReference type="Proteomes" id="UP001341840"/>
    </source>
</evidence>
<comment type="caution">
    <text evidence="1">The sequence shown here is derived from an EMBL/GenBank/DDBJ whole genome shotgun (WGS) entry which is preliminary data.</text>
</comment>